<evidence type="ECO:0000313" key="10">
    <source>
        <dbReference type="Proteomes" id="UP000790833"/>
    </source>
</evidence>
<dbReference type="GO" id="GO:0003735">
    <property type="term" value="F:structural constituent of ribosome"/>
    <property type="evidence" value="ECO:0007669"/>
    <property type="project" value="InterPro"/>
</dbReference>
<comment type="function">
    <text evidence="6">Component of the mitochondrial ribosome (mitoribosome), a dedicated translation machinery responsible for the synthesis of mitochondrial genome-encoded proteins, including at least some of the essential transmembrane subunits of the mitochondrial respiratory chain. The mitoribosomes are attached to the mitochondrial inner membrane and translation products are cotranslationally integrated into the membrane.</text>
</comment>
<evidence type="ECO:0000256" key="5">
    <source>
        <dbReference type="ARBA" id="ARBA00023274"/>
    </source>
</evidence>
<dbReference type="PROSITE" id="PS50159">
    <property type="entry name" value="RIBOSOMAL_S13_2"/>
    <property type="match status" value="1"/>
</dbReference>
<name>A0A9P7VAV9_9ASCO</name>
<proteinExistence type="inferred from homology"/>
<dbReference type="GO" id="GO:0006412">
    <property type="term" value="P:translation"/>
    <property type="evidence" value="ECO:0007669"/>
    <property type="project" value="InterPro"/>
</dbReference>
<evidence type="ECO:0000256" key="3">
    <source>
        <dbReference type="ARBA" id="ARBA00022980"/>
    </source>
</evidence>
<dbReference type="InterPro" id="IPR001892">
    <property type="entry name" value="Ribosomal_uS13"/>
</dbReference>
<protein>
    <recommendedName>
        <fullName evidence="7">Small ribosomal subunit protein uS13m</fullName>
    </recommendedName>
</protein>
<evidence type="ECO:0000256" key="7">
    <source>
        <dbReference type="ARBA" id="ARBA00040757"/>
    </source>
</evidence>
<gene>
    <name evidence="9" type="ORF">KQ657_004562</name>
</gene>
<dbReference type="SUPFAM" id="SSF46946">
    <property type="entry name" value="S13-like H2TH domain"/>
    <property type="match status" value="1"/>
</dbReference>
<dbReference type="Gene3D" id="4.10.910.10">
    <property type="entry name" value="30s ribosomal protein s13, domain 2"/>
    <property type="match status" value="1"/>
</dbReference>
<dbReference type="PIRSF" id="PIRSF002134">
    <property type="entry name" value="Ribosomal_S13"/>
    <property type="match status" value="1"/>
</dbReference>
<evidence type="ECO:0000313" key="9">
    <source>
        <dbReference type="EMBL" id="KAG7194350.1"/>
    </source>
</evidence>
<dbReference type="InterPro" id="IPR010979">
    <property type="entry name" value="Ribosomal_uS13-like_H2TH"/>
</dbReference>
<dbReference type="AlphaFoldDB" id="A0A9P7VAV9"/>
<dbReference type="GO" id="GO:0005739">
    <property type="term" value="C:mitochondrion"/>
    <property type="evidence" value="ECO:0007669"/>
    <property type="project" value="UniProtKB-SubCell"/>
</dbReference>
<dbReference type="Proteomes" id="UP000790833">
    <property type="component" value="Unassembled WGS sequence"/>
</dbReference>
<evidence type="ECO:0000256" key="8">
    <source>
        <dbReference type="RuleBase" id="RU003830"/>
    </source>
</evidence>
<comment type="subcellular location">
    <subcellularLocation>
        <location evidence="1">Mitochondrion</location>
    </subcellularLocation>
</comment>
<comment type="similarity">
    <text evidence="2 8">Belongs to the universal ribosomal protein uS13 family.</text>
</comment>
<dbReference type="HAMAP" id="MF_01315">
    <property type="entry name" value="Ribosomal_uS13"/>
    <property type="match status" value="1"/>
</dbReference>
<dbReference type="OrthoDB" id="525520at2759"/>
<evidence type="ECO:0000256" key="6">
    <source>
        <dbReference type="ARBA" id="ARBA00037226"/>
    </source>
</evidence>
<evidence type="ECO:0000256" key="1">
    <source>
        <dbReference type="ARBA" id="ARBA00004173"/>
    </source>
</evidence>
<evidence type="ECO:0000256" key="4">
    <source>
        <dbReference type="ARBA" id="ARBA00023128"/>
    </source>
</evidence>
<dbReference type="PANTHER" id="PTHR10871:SF1">
    <property type="entry name" value="SMALL RIBOSOMAL SUBUNIT PROTEIN US13M"/>
    <property type="match status" value="1"/>
</dbReference>
<dbReference type="InterPro" id="IPR027437">
    <property type="entry name" value="Rbsml_uS13_C"/>
</dbReference>
<keyword evidence="4" id="KW-0496">Mitochondrion</keyword>
<dbReference type="PROSITE" id="PS00646">
    <property type="entry name" value="RIBOSOMAL_S13_1"/>
    <property type="match status" value="1"/>
</dbReference>
<organism evidence="9 10">
    <name type="scientific">Scheffersomyces spartinae</name>
    <dbReference type="NCBI Taxonomy" id="45513"/>
    <lineage>
        <taxon>Eukaryota</taxon>
        <taxon>Fungi</taxon>
        <taxon>Dikarya</taxon>
        <taxon>Ascomycota</taxon>
        <taxon>Saccharomycotina</taxon>
        <taxon>Pichiomycetes</taxon>
        <taxon>Debaryomycetaceae</taxon>
        <taxon>Scheffersomyces</taxon>
    </lineage>
</organism>
<accession>A0A9P7VAV9</accession>
<dbReference type="EMBL" id="JAHMUF010000007">
    <property type="protein sequence ID" value="KAG7194350.1"/>
    <property type="molecule type" value="Genomic_DNA"/>
</dbReference>
<dbReference type="GO" id="GO:0015935">
    <property type="term" value="C:small ribosomal subunit"/>
    <property type="evidence" value="ECO:0007669"/>
    <property type="project" value="TreeGrafter"/>
</dbReference>
<dbReference type="Pfam" id="PF00416">
    <property type="entry name" value="Ribosomal_S13"/>
    <property type="match status" value="1"/>
</dbReference>
<dbReference type="Gene3D" id="1.10.8.50">
    <property type="match status" value="1"/>
</dbReference>
<keyword evidence="3 8" id="KW-0689">Ribosomal protein</keyword>
<dbReference type="FunFam" id="1.10.8.50:FF:000001">
    <property type="entry name" value="30S ribosomal protein S13"/>
    <property type="match status" value="1"/>
</dbReference>
<dbReference type="FunFam" id="4.10.910.10:FF:000004">
    <property type="entry name" value="Small subunit ribosomal protein S13"/>
    <property type="match status" value="1"/>
</dbReference>
<reference evidence="9" key="1">
    <citation type="submission" date="2021-03" db="EMBL/GenBank/DDBJ databases">
        <authorList>
            <person name="Palmer J.M."/>
        </authorList>
    </citation>
    <scope>NUCLEOTIDE SEQUENCE</scope>
    <source>
        <strain evidence="9">ARV_011</strain>
    </source>
</reference>
<dbReference type="GO" id="GO:0003723">
    <property type="term" value="F:RNA binding"/>
    <property type="evidence" value="ECO:0007669"/>
    <property type="project" value="InterPro"/>
</dbReference>
<comment type="caution">
    <text evidence="9">The sequence shown here is derived from an EMBL/GenBank/DDBJ whole genome shotgun (WGS) entry which is preliminary data.</text>
</comment>
<dbReference type="InterPro" id="IPR018269">
    <property type="entry name" value="Ribosomal_uS13_CS"/>
</dbReference>
<dbReference type="GeneID" id="66117936"/>
<sequence length="121" mass="13708">MAIHILGKAIKHNVEVKYGLAFNIFGVGLKTAEQICARIGIYPKMRMNQLNETQIMAINKELSDITVEGHLKQKVWDDIKLKRTIGSYAGLRHAMGLPVRGQKTKNNARTAKKLNKLERRL</sequence>
<evidence type="ECO:0000256" key="2">
    <source>
        <dbReference type="ARBA" id="ARBA00008080"/>
    </source>
</evidence>
<keyword evidence="10" id="KW-1185">Reference proteome</keyword>
<dbReference type="PANTHER" id="PTHR10871">
    <property type="entry name" value="30S RIBOSOMAL PROTEIN S13/40S RIBOSOMAL PROTEIN S18"/>
    <property type="match status" value="1"/>
</dbReference>
<keyword evidence="5 8" id="KW-0687">Ribonucleoprotein</keyword>
<dbReference type="RefSeq" id="XP_043049897.1">
    <property type="nucleotide sequence ID" value="XM_043195231.1"/>
</dbReference>